<feature type="domain" description="F-box" evidence="1">
    <location>
        <begin position="57"/>
        <end position="108"/>
    </location>
</feature>
<reference evidence="2 3" key="1">
    <citation type="journal article" date="2014" name="BMC Genomics">
        <title>Genome and secretome analysis of the hemibiotrophic fungal pathogen, Moniliophthora roreri, which causes frosty pod rot disease of cacao: mechanisms of the biotrophic and necrotrophic phases.</title>
        <authorList>
            <person name="Meinhardt L.W."/>
            <person name="Costa G.G.L."/>
            <person name="Thomazella D.P.T."/>
            <person name="Teixeira P.J.P.L."/>
            <person name="Carazzolle M.F."/>
            <person name="Schuster S.C."/>
            <person name="Carlson J.E."/>
            <person name="Guiltinan M.J."/>
            <person name="Mieczkowski P."/>
            <person name="Farmer A."/>
            <person name="Ramaraj T."/>
            <person name="Crozier J."/>
            <person name="Davis R.E."/>
            <person name="Shao J."/>
            <person name="Melnick R.L."/>
            <person name="Pereira G.A.G."/>
            <person name="Bailey B.A."/>
        </authorList>
    </citation>
    <scope>NUCLEOTIDE SEQUENCE [LARGE SCALE GENOMIC DNA]</scope>
    <source>
        <strain evidence="2 3">MCA 2997</strain>
    </source>
</reference>
<evidence type="ECO:0000259" key="1">
    <source>
        <dbReference type="Pfam" id="PF12937"/>
    </source>
</evidence>
<dbReference type="KEGG" id="mrr:Moror_15197"/>
<organism evidence="2 3">
    <name type="scientific">Moniliophthora roreri (strain MCA 2997)</name>
    <name type="common">Cocoa frosty pod rot fungus</name>
    <name type="synonym">Crinipellis roreri</name>
    <dbReference type="NCBI Taxonomy" id="1381753"/>
    <lineage>
        <taxon>Eukaryota</taxon>
        <taxon>Fungi</taxon>
        <taxon>Dikarya</taxon>
        <taxon>Basidiomycota</taxon>
        <taxon>Agaricomycotina</taxon>
        <taxon>Agaricomycetes</taxon>
        <taxon>Agaricomycetidae</taxon>
        <taxon>Agaricales</taxon>
        <taxon>Marasmiineae</taxon>
        <taxon>Marasmiaceae</taxon>
        <taxon>Moniliophthora</taxon>
    </lineage>
</organism>
<dbReference type="InterPro" id="IPR032675">
    <property type="entry name" value="LRR_dom_sf"/>
</dbReference>
<name>V2WIT8_MONRO</name>
<gene>
    <name evidence="2" type="ORF">Moror_15197</name>
</gene>
<proteinExistence type="predicted"/>
<dbReference type="AlphaFoldDB" id="V2WIT8"/>
<evidence type="ECO:0000313" key="3">
    <source>
        <dbReference type="Proteomes" id="UP000017559"/>
    </source>
</evidence>
<dbReference type="PANTHER" id="PTHR38926:SF5">
    <property type="entry name" value="F-BOX AND LEUCINE-RICH REPEAT PROTEIN 6"/>
    <property type="match status" value="1"/>
</dbReference>
<dbReference type="Proteomes" id="UP000017559">
    <property type="component" value="Unassembled WGS sequence"/>
</dbReference>
<keyword evidence="3" id="KW-1185">Reference proteome</keyword>
<accession>V2WIT8</accession>
<protein>
    <recommendedName>
        <fullName evidence="1">F-box domain-containing protein</fullName>
    </recommendedName>
</protein>
<sequence length="596" mass="67501">MHDVRISKVQLQPRHLQVQGIQARLELPSLPCLEKGIPKQAMMNTVSQANNLSPFASRIPVELLSTIFVLCAEDYKILCVGMPPWTLARVCRRWRAVAFNTHQLWTTIKCDFHEPPQFPSPISASELEASEFEAVIALLNMVFGLIKERSLDIYFTYNGPDISRFLPSHGLQKLADFVSTRSEQWRSLTLSTPTPLVLRPHATLPSLQKLDICCCMTNQGDPAVASFIQAIQSAPKLNTLVLRTEDSFHPELPYAQLIYLEFSKGSSFSPREMVDILSRCERLETLIVSSYLSSEEAEPALLEGAGTLVMPYLRELQLSCQREHQDLCDWLTLPCLKVLTIDAMTLFNHIHRVTRLVERSQCSLDMVTFREVEFTDVSIEQLLRCAPSVRTLVLEGVIFPHLFDRMAFNDLAPKLEHLVVRAPRGPPSSFIISPPLEAVFNAAKVKTSLKSLEIEVLSEAPDIVFASKIEGLKAEGVAVWVKKSNFKNSVGRKLAVSKLRWLQANMIWHLRTVRVEKTWRTIDENMPVFDGILSSMEDNRDGYTIAELHESGFVDALEELGRAIQSRNLILPGEDVYRFGDRIESFHQHCIDSRQH</sequence>
<dbReference type="HOGENOM" id="CLU_034485_0_0_1"/>
<dbReference type="EMBL" id="AWSO01000896">
    <property type="protein sequence ID" value="ESK86748.1"/>
    <property type="molecule type" value="Genomic_DNA"/>
</dbReference>
<dbReference type="PANTHER" id="PTHR38926">
    <property type="entry name" value="F-BOX DOMAIN CONTAINING PROTEIN, EXPRESSED"/>
    <property type="match status" value="1"/>
</dbReference>
<dbReference type="SUPFAM" id="SSF52047">
    <property type="entry name" value="RNI-like"/>
    <property type="match status" value="1"/>
</dbReference>
<dbReference type="Gene3D" id="1.20.1280.50">
    <property type="match status" value="1"/>
</dbReference>
<comment type="caution">
    <text evidence="2">The sequence shown here is derived from an EMBL/GenBank/DDBJ whole genome shotgun (WGS) entry which is preliminary data.</text>
</comment>
<dbReference type="OrthoDB" id="2846292at2759"/>
<dbReference type="InterPro" id="IPR001810">
    <property type="entry name" value="F-box_dom"/>
</dbReference>
<dbReference type="Gene3D" id="3.80.10.10">
    <property type="entry name" value="Ribonuclease Inhibitor"/>
    <property type="match status" value="1"/>
</dbReference>
<dbReference type="Pfam" id="PF12937">
    <property type="entry name" value="F-box-like"/>
    <property type="match status" value="1"/>
</dbReference>
<evidence type="ECO:0000313" key="2">
    <source>
        <dbReference type="EMBL" id="ESK86748.1"/>
    </source>
</evidence>